<reference evidence="1 2" key="1">
    <citation type="submission" date="2018-06" db="EMBL/GenBank/DDBJ databases">
        <authorList>
            <consortium name="Pathogen Informatics"/>
            <person name="Doyle S."/>
        </authorList>
    </citation>
    <scope>NUCLEOTIDE SEQUENCE [LARGE SCALE GENOMIC DNA]</scope>
    <source>
        <strain evidence="1 2">NCTC10465</strain>
    </source>
</reference>
<organism evidence="1 2">
    <name type="scientific">Faucicola osloensis</name>
    <name type="common">Moraxella osloensis</name>
    <dbReference type="NCBI Taxonomy" id="34062"/>
    <lineage>
        <taxon>Bacteria</taxon>
        <taxon>Pseudomonadati</taxon>
        <taxon>Pseudomonadota</taxon>
        <taxon>Gammaproteobacteria</taxon>
        <taxon>Moraxellales</taxon>
        <taxon>Moraxellaceae</taxon>
        <taxon>Faucicola</taxon>
    </lineage>
</organism>
<evidence type="ECO:0000313" key="2">
    <source>
        <dbReference type="Proteomes" id="UP000255230"/>
    </source>
</evidence>
<dbReference type="EMBL" id="UGPY01000001">
    <property type="protein sequence ID" value="STY98068.1"/>
    <property type="molecule type" value="Genomic_DNA"/>
</dbReference>
<keyword evidence="2" id="KW-1185">Reference proteome</keyword>
<dbReference type="AlphaFoldDB" id="A0A378QCZ8"/>
<accession>A0A378QCZ8</accession>
<sequence>MLLVIGFESITPLSKQDGGFFLMNALTYTQRSKFTE</sequence>
<gene>
    <name evidence="1" type="ORF">NCTC10465_01874</name>
</gene>
<protein>
    <submittedName>
        <fullName evidence="1">Uncharacterized protein</fullName>
    </submittedName>
</protein>
<dbReference type="Proteomes" id="UP000255230">
    <property type="component" value="Unassembled WGS sequence"/>
</dbReference>
<proteinExistence type="predicted"/>
<evidence type="ECO:0000313" key="1">
    <source>
        <dbReference type="EMBL" id="STY98068.1"/>
    </source>
</evidence>
<name>A0A378QCZ8_FAUOS</name>